<dbReference type="GO" id="GO:0016740">
    <property type="term" value="F:transferase activity"/>
    <property type="evidence" value="ECO:0007669"/>
    <property type="project" value="UniProtKB-KW"/>
</dbReference>
<evidence type="ECO:0000313" key="10">
    <source>
        <dbReference type="EMBL" id="UOK72883.1"/>
    </source>
</evidence>
<evidence type="ECO:0000256" key="3">
    <source>
        <dbReference type="ARBA" id="ARBA00022679"/>
    </source>
</evidence>
<evidence type="ECO:0000256" key="8">
    <source>
        <dbReference type="SAM" id="MobiDB-lite"/>
    </source>
</evidence>
<dbReference type="PROSITE" id="PS52029">
    <property type="entry name" value="LD_TPASE"/>
    <property type="match status" value="1"/>
</dbReference>
<evidence type="ECO:0000259" key="9">
    <source>
        <dbReference type="PROSITE" id="PS52029"/>
    </source>
</evidence>
<accession>A0A9E7A507</accession>
<evidence type="ECO:0000256" key="1">
    <source>
        <dbReference type="ARBA" id="ARBA00004752"/>
    </source>
</evidence>
<dbReference type="InterPro" id="IPR052905">
    <property type="entry name" value="LD-transpeptidase_YkuD-like"/>
</dbReference>
<protein>
    <submittedName>
        <fullName evidence="10">L,D-transpeptidase family protein</fullName>
    </submittedName>
</protein>
<feature type="region of interest" description="Disordered" evidence="8">
    <location>
        <begin position="106"/>
        <end position="174"/>
    </location>
</feature>
<name>A0A9E7A507_9HYPH</name>
<evidence type="ECO:0000256" key="4">
    <source>
        <dbReference type="ARBA" id="ARBA00022960"/>
    </source>
</evidence>
<evidence type="ECO:0000256" key="2">
    <source>
        <dbReference type="ARBA" id="ARBA00005992"/>
    </source>
</evidence>
<dbReference type="SUPFAM" id="SSF47090">
    <property type="entry name" value="PGBD-like"/>
    <property type="match status" value="1"/>
</dbReference>
<organism evidence="10 11">
    <name type="scientific">Ancylobacter polymorphus</name>
    <dbReference type="NCBI Taxonomy" id="223390"/>
    <lineage>
        <taxon>Bacteria</taxon>
        <taxon>Pseudomonadati</taxon>
        <taxon>Pseudomonadota</taxon>
        <taxon>Alphaproteobacteria</taxon>
        <taxon>Hyphomicrobiales</taxon>
        <taxon>Xanthobacteraceae</taxon>
        <taxon>Ancylobacter</taxon>
    </lineage>
</organism>
<feature type="compositionally biased region" description="Low complexity" evidence="8">
    <location>
        <begin position="13"/>
        <end position="22"/>
    </location>
</feature>
<dbReference type="PANTHER" id="PTHR41533:SF2">
    <property type="entry name" value="BLR7131 PROTEIN"/>
    <property type="match status" value="1"/>
</dbReference>
<keyword evidence="3" id="KW-0808">Transferase</keyword>
<keyword evidence="6 7" id="KW-0961">Cell wall biogenesis/degradation</keyword>
<dbReference type="SUPFAM" id="SSF141523">
    <property type="entry name" value="L,D-transpeptidase catalytic domain-like"/>
    <property type="match status" value="1"/>
</dbReference>
<dbReference type="InterPro" id="IPR036365">
    <property type="entry name" value="PGBD-like_sf"/>
</dbReference>
<dbReference type="Pfam" id="PF20142">
    <property type="entry name" value="Scaffold"/>
    <property type="match status" value="1"/>
</dbReference>
<keyword evidence="5 7" id="KW-0573">Peptidoglycan synthesis</keyword>
<dbReference type="InterPro" id="IPR005490">
    <property type="entry name" value="LD_TPept_cat_dom"/>
</dbReference>
<dbReference type="EMBL" id="CP083239">
    <property type="protein sequence ID" value="UOK72883.1"/>
    <property type="molecule type" value="Genomic_DNA"/>
</dbReference>
<dbReference type="GO" id="GO:0004180">
    <property type="term" value="F:carboxypeptidase activity"/>
    <property type="evidence" value="ECO:0007669"/>
    <property type="project" value="UniProtKB-ARBA"/>
</dbReference>
<reference evidence="10" key="1">
    <citation type="submission" date="2021-09" db="EMBL/GenBank/DDBJ databases">
        <title>Network and meta-omics reveal the key degrader and cooperation patterns in an efficient 1,4-dioxane-degrading microbial community.</title>
        <authorList>
            <person name="Dai C."/>
        </authorList>
    </citation>
    <scope>NUCLEOTIDE SEQUENCE</scope>
    <source>
        <strain evidence="10">ZM13</strain>
    </source>
</reference>
<feature type="region of interest" description="Disordered" evidence="8">
    <location>
        <begin position="1"/>
        <end position="22"/>
    </location>
</feature>
<comment type="similarity">
    <text evidence="2">Belongs to the YkuD family.</text>
</comment>
<feature type="compositionally biased region" description="Low complexity" evidence="8">
    <location>
        <begin position="134"/>
        <end position="148"/>
    </location>
</feature>
<feature type="compositionally biased region" description="Gly residues" evidence="8">
    <location>
        <begin position="153"/>
        <end position="163"/>
    </location>
</feature>
<gene>
    <name evidence="10" type="ORF">K9D25_09370</name>
</gene>
<dbReference type="InterPro" id="IPR045380">
    <property type="entry name" value="LD_TPept_scaffold_dom"/>
</dbReference>
<comment type="pathway">
    <text evidence="1 7">Cell wall biogenesis; peptidoglycan biosynthesis.</text>
</comment>
<feature type="active site" description="Proton donor/acceptor" evidence="7">
    <location>
        <position position="573"/>
    </location>
</feature>
<proteinExistence type="inferred from homology"/>
<dbReference type="GO" id="GO:0071555">
    <property type="term" value="P:cell wall organization"/>
    <property type="evidence" value="ECO:0007669"/>
    <property type="project" value="UniProtKB-UniRule"/>
</dbReference>
<dbReference type="CDD" id="cd16913">
    <property type="entry name" value="YkuD_like"/>
    <property type="match status" value="1"/>
</dbReference>
<evidence type="ECO:0000256" key="7">
    <source>
        <dbReference type="PROSITE-ProRule" id="PRU01373"/>
    </source>
</evidence>
<dbReference type="InterPro" id="IPR038063">
    <property type="entry name" value="Transpep_catalytic_dom"/>
</dbReference>
<dbReference type="AlphaFoldDB" id="A0A9E7A507"/>
<dbReference type="Proteomes" id="UP000831684">
    <property type="component" value="Chromosome"/>
</dbReference>
<dbReference type="KEGG" id="apol:K9D25_09370"/>
<dbReference type="GO" id="GO:0008360">
    <property type="term" value="P:regulation of cell shape"/>
    <property type="evidence" value="ECO:0007669"/>
    <property type="project" value="UniProtKB-UniRule"/>
</dbReference>
<dbReference type="RefSeq" id="WP_244450578.1">
    <property type="nucleotide sequence ID" value="NZ_CP083239.1"/>
</dbReference>
<dbReference type="Gene3D" id="2.40.440.10">
    <property type="entry name" value="L,D-transpeptidase catalytic domain-like"/>
    <property type="match status" value="1"/>
</dbReference>
<dbReference type="Pfam" id="PF01471">
    <property type="entry name" value="PG_binding_1"/>
    <property type="match status" value="1"/>
</dbReference>
<feature type="domain" description="L,D-TPase catalytic" evidence="9">
    <location>
        <begin position="445"/>
        <end position="620"/>
    </location>
</feature>
<dbReference type="InterPro" id="IPR036366">
    <property type="entry name" value="PGBDSf"/>
</dbReference>
<dbReference type="Pfam" id="PF03734">
    <property type="entry name" value="YkuD"/>
    <property type="match status" value="1"/>
</dbReference>
<evidence type="ECO:0000256" key="5">
    <source>
        <dbReference type="ARBA" id="ARBA00022984"/>
    </source>
</evidence>
<keyword evidence="4 7" id="KW-0133">Cell shape</keyword>
<dbReference type="InterPro" id="IPR002477">
    <property type="entry name" value="Peptidoglycan-bd-like"/>
</dbReference>
<evidence type="ECO:0000256" key="6">
    <source>
        <dbReference type="ARBA" id="ARBA00023316"/>
    </source>
</evidence>
<feature type="region of interest" description="Disordered" evidence="8">
    <location>
        <begin position="55"/>
        <end position="89"/>
    </location>
</feature>
<dbReference type="GO" id="GO:0009252">
    <property type="term" value="P:peptidoglycan biosynthetic process"/>
    <property type="evidence" value="ECO:0007669"/>
    <property type="project" value="UniProtKB-KW"/>
</dbReference>
<dbReference type="Gene3D" id="1.10.101.10">
    <property type="entry name" value="PGBD-like superfamily/PGBD"/>
    <property type="match status" value="1"/>
</dbReference>
<feature type="compositionally biased region" description="Low complexity" evidence="8">
    <location>
        <begin position="111"/>
        <end position="126"/>
    </location>
</feature>
<sequence length="689" mass="72688">MFGRGATDTVENRSATARGTASRRVLAASAGLLLATVSSGGLSVQAQQAPSSIAAVDQAGPGNGEVPAGATTSSENVSPAAATASLVRPAEPAAPLPSIATEAPHFDAADPARPSPARSAALAAPSPAEPLPAAPVDADPAAALPAAPSVGNGAPGVGEGTSGGPAPVAPAETAESAFSRQLAALITNSLPRFSTRPADREALAAFYTARAFQPAFTQEGGVSPLGQAALDSFAAAASEGLDPTDYAQPPLPATADAGQRAEAEMRLAATALLYARHAQSGRFDPKKLSKDVDPNPTVPDSADVLARLAGAPDAAAARAVLASFAPQYPQYLLLKEQLARLMAREQAVSHAPIPPGPSVRPGESDPRVPLLRARLGVEPRGDGEIYDPALVRAVEEFQRQAGLAADGIVGRGTVAALNDTGGDPVPDIIANMERWRWVPHEVAPTYVIVNIPEFMVRIIVDGGTVHETRVVVGKPESPTPILDETMQYVVFNPSWHVPPSIMRNEMLPKLQADPYALQRQGIDVVRNGRVIDPGMVDWRRGTQGYSFRQEPGERNALGRMKFMFPNKHSVYLHDTPSRALFARDRRAFSHGCVRVHEPMAFAEALFALGLPKEGWTEQRLSRLLGGNERSLTLKNKFPIHLVYFTSFVDSAGQLVTREDLYGINAATKAQLGLDGARRFAEQGKPALRR</sequence>
<feature type="active site" description="Nucleophile" evidence="7">
    <location>
        <position position="592"/>
    </location>
</feature>
<dbReference type="PANTHER" id="PTHR41533">
    <property type="entry name" value="L,D-TRANSPEPTIDASE HI_1667-RELATED"/>
    <property type="match status" value="1"/>
</dbReference>
<evidence type="ECO:0000313" key="11">
    <source>
        <dbReference type="Proteomes" id="UP000831684"/>
    </source>
</evidence>